<feature type="signal peptide" evidence="1">
    <location>
        <begin position="1"/>
        <end position="23"/>
    </location>
</feature>
<dbReference type="eggNOG" id="COG1629">
    <property type="taxonomic scope" value="Bacteria"/>
</dbReference>
<keyword evidence="1" id="KW-0732">Signal</keyword>
<feature type="chain" id="PRO_5003558091" description="Macroglobulin domain-containing protein" evidence="1">
    <location>
        <begin position="24"/>
        <end position="812"/>
    </location>
</feature>
<dbReference type="Proteomes" id="UP000002774">
    <property type="component" value="Chromosome"/>
</dbReference>
<dbReference type="HOGENOM" id="CLU_013214_1_0_10"/>
<evidence type="ECO:0000313" key="2">
    <source>
        <dbReference type="EMBL" id="EHQ28790.1"/>
    </source>
</evidence>
<protein>
    <recommendedName>
        <fullName evidence="4">Macroglobulin domain-containing protein</fullName>
    </recommendedName>
</protein>
<proteinExistence type="predicted"/>
<name>H1Y0Q0_9SPHI</name>
<dbReference type="Gene3D" id="2.60.40.1930">
    <property type="match status" value="1"/>
</dbReference>
<accession>H1Y0Q0</accession>
<dbReference type="RefSeq" id="WP_008509704.1">
    <property type="nucleotide sequence ID" value="NZ_CM001403.1"/>
</dbReference>
<evidence type="ECO:0000256" key="1">
    <source>
        <dbReference type="SAM" id="SignalP"/>
    </source>
</evidence>
<dbReference type="OrthoDB" id="609485at2"/>
<organism evidence="2 3">
    <name type="scientific">Mucilaginibacter paludis DSM 18603</name>
    <dbReference type="NCBI Taxonomy" id="714943"/>
    <lineage>
        <taxon>Bacteria</taxon>
        <taxon>Pseudomonadati</taxon>
        <taxon>Bacteroidota</taxon>
        <taxon>Sphingobacteriia</taxon>
        <taxon>Sphingobacteriales</taxon>
        <taxon>Sphingobacteriaceae</taxon>
        <taxon>Mucilaginibacter</taxon>
    </lineage>
</organism>
<evidence type="ECO:0000313" key="3">
    <source>
        <dbReference type="Proteomes" id="UP000002774"/>
    </source>
</evidence>
<dbReference type="AlphaFoldDB" id="H1Y0Q0"/>
<dbReference type="STRING" id="714943.Mucpa_4705"/>
<keyword evidence="3" id="KW-1185">Reference proteome</keyword>
<evidence type="ECO:0008006" key="4">
    <source>
        <dbReference type="Google" id="ProtNLM"/>
    </source>
</evidence>
<dbReference type="EMBL" id="CM001403">
    <property type="protein sequence ID" value="EHQ28790.1"/>
    <property type="molecule type" value="Genomic_DNA"/>
</dbReference>
<sequence>MRKRLPIFFAVFAFFCLGQQASAQTKPLQPAAKAPYQLFFEKVYVHTDREYYASGDDLWFKAYLVNATSNHPTYTSNNLYIDLISPDSKVYAREIIRMDNGMGVGDFKLTDSIPGGTYHLRAYTNWMRNFGDNFVFDKKITINNVLGVKIIATANQKGKGGKTKFVAPPPVQNVDHVSFFPEGGSMIQGVQSIVGFKAEDALGNGVKVQGSIVSSQGDTISRFVSTDAGLGSFAMLPSSATQYKVVGTYKNGRPFNVSLPAALAEGYSIHTKNIDSNSVQIIVSTNQATLDKHKGKELTIAAKHTNKIYFSGKFTLNDLQTAINVPKAQAPAGVSSMMLYDEALHPNCERLIYVAGKDNVNITALADKATFAPKEKTTVTINITDNKKQPVKANLSMAAVDESVVPADETNIVSYLMLQSEVRGKIDNAAQYFDPANVNRFKQIDLLLLTQGWRDFVWKRLADTALNISYLPESGFTVSGRLRSILINKPLPNMNITLFAPGAKGNKLFGARTDAGGKYYLDGIQLYGNQTLKLSASDDKGKKTGWIFLDTIASNPMVVPQRPMISQDPSADLEAFNAASSARMLESRKHKLADGIQLNEVTIRDAPKTIILRDQTVQSFGYPEYYFDITAKDNTYKDLEDFIVHKVPGAQTNPDTSSGVIFYFQGKKIFPRFIVDKVEDVFERIDYYTLTMDQVNSVRVNHMITMGGGDVLLIYLSLKPSAFEKKQFNLLNSDVTGYYDARVFYAPNYDSSSDRTDKRITLHWEPNITTDANGQATVSFYNADPKSKIRVVVQGVTENGVPVATTTGYVIK</sequence>
<reference evidence="2" key="1">
    <citation type="submission" date="2011-09" db="EMBL/GenBank/DDBJ databases">
        <title>The permanent draft genome of Mucilaginibacter paludis DSM 18603.</title>
        <authorList>
            <consortium name="US DOE Joint Genome Institute (JGI-PGF)"/>
            <person name="Lucas S."/>
            <person name="Han J."/>
            <person name="Lapidus A."/>
            <person name="Bruce D."/>
            <person name="Goodwin L."/>
            <person name="Pitluck S."/>
            <person name="Peters L."/>
            <person name="Kyrpides N."/>
            <person name="Mavromatis K."/>
            <person name="Ivanova N."/>
            <person name="Mikhailova N."/>
            <person name="Held B."/>
            <person name="Detter J.C."/>
            <person name="Tapia R."/>
            <person name="Han C."/>
            <person name="Land M."/>
            <person name="Hauser L."/>
            <person name="Markowitz V."/>
            <person name="Cheng J.-F."/>
            <person name="Hugenholtz P."/>
            <person name="Woyke T."/>
            <person name="Wu D."/>
            <person name="Tindall B."/>
            <person name="Brambilla E."/>
            <person name="Klenk H.-P."/>
            <person name="Eisen J.A."/>
        </authorList>
    </citation>
    <scope>NUCLEOTIDE SEQUENCE [LARGE SCALE GENOMIC DNA]</scope>
    <source>
        <strain evidence="2">DSM 18603</strain>
    </source>
</reference>
<gene>
    <name evidence="2" type="ORF">Mucpa_4705</name>
</gene>
<dbReference type="eggNOG" id="COG2373">
    <property type="taxonomic scope" value="Bacteria"/>
</dbReference>